<evidence type="ECO:0000313" key="3">
    <source>
        <dbReference type="Proteomes" id="UP000288859"/>
    </source>
</evidence>
<reference evidence="2 3" key="1">
    <citation type="submission" date="2017-03" db="EMBL/GenBank/DDBJ databases">
        <title>Genomes of endolithic fungi from Antarctica.</title>
        <authorList>
            <person name="Coleine C."/>
            <person name="Masonjones S."/>
            <person name="Stajich J.E."/>
        </authorList>
    </citation>
    <scope>NUCLEOTIDE SEQUENCE [LARGE SCALE GENOMIC DNA]</scope>
    <source>
        <strain evidence="2 3">CCFEE 6314</strain>
    </source>
</reference>
<protein>
    <recommendedName>
        <fullName evidence="4">Antifungal protein</fullName>
    </recommendedName>
</protein>
<evidence type="ECO:0000313" key="2">
    <source>
        <dbReference type="EMBL" id="RVX72882.1"/>
    </source>
</evidence>
<proteinExistence type="predicted"/>
<sequence>MKLLASSSPILLMVLLMLLVARIPTTTATAVGLPDDISHSGNPFDLGGRDIKTMNGKCTKSGQCRVPGGIKKKGYSCRNSECRPEDVGQDCKLARDEKGTFVGKCPFNLLDYDWEWPPVDPKKDKKDD</sequence>
<dbReference type="AlphaFoldDB" id="A0A438NAT5"/>
<keyword evidence="1" id="KW-0732">Signal</keyword>
<organism evidence="2 3">
    <name type="scientific">Exophiala mesophila</name>
    <name type="common">Black yeast-like fungus</name>
    <dbReference type="NCBI Taxonomy" id="212818"/>
    <lineage>
        <taxon>Eukaryota</taxon>
        <taxon>Fungi</taxon>
        <taxon>Dikarya</taxon>
        <taxon>Ascomycota</taxon>
        <taxon>Pezizomycotina</taxon>
        <taxon>Eurotiomycetes</taxon>
        <taxon>Chaetothyriomycetidae</taxon>
        <taxon>Chaetothyriales</taxon>
        <taxon>Herpotrichiellaceae</taxon>
        <taxon>Exophiala</taxon>
    </lineage>
</organism>
<accession>A0A438NAT5</accession>
<comment type="caution">
    <text evidence="2">The sequence shown here is derived from an EMBL/GenBank/DDBJ whole genome shotgun (WGS) entry which is preliminary data.</text>
</comment>
<feature type="chain" id="PRO_5019028548" description="Antifungal protein" evidence="1">
    <location>
        <begin position="29"/>
        <end position="128"/>
    </location>
</feature>
<feature type="signal peptide" evidence="1">
    <location>
        <begin position="1"/>
        <end position="28"/>
    </location>
</feature>
<dbReference type="Proteomes" id="UP000288859">
    <property type="component" value="Unassembled WGS sequence"/>
</dbReference>
<evidence type="ECO:0000256" key="1">
    <source>
        <dbReference type="SAM" id="SignalP"/>
    </source>
</evidence>
<dbReference type="OrthoDB" id="4157140at2759"/>
<name>A0A438NAT5_EXOME</name>
<evidence type="ECO:0008006" key="4">
    <source>
        <dbReference type="Google" id="ProtNLM"/>
    </source>
</evidence>
<gene>
    <name evidence="2" type="ORF">B0A52_03235</name>
</gene>
<dbReference type="EMBL" id="NAJM01000010">
    <property type="protein sequence ID" value="RVX72882.1"/>
    <property type="molecule type" value="Genomic_DNA"/>
</dbReference>